<reference evidence="9" key="1">
    <citation type="submission" date="2016-11" db="UniProtKB">
        <authorList>
            <consortium name="WormBaseParasite"/>
        </authorList>
    </citation>
    <scope>IDENTIFICATION</scope>
</reference>
<evidence type="ECO:0000256" key="5">
    <source>
        <dbReference type="ARBA" id="ARBA00023136"/>
    </source>
</evidence>
<keyword evidence="8" id="KW-1185">Reference proteome</keyword>
<keyword evidence="3 6" id="KW-0812">Transmembrane</keyword>
<feature type="domain" description="CWH43-like N-terminal" evidence="7">
    <location>
        <begin position="16"/>
        <end position="239"/>
    </location>
</feature>
<evidence type="ECO:0000256" key="6">
    <source>
        <dbReference type="SAM" id="Phobius"/>
    </source>
</evidence>
<evidence type="ECO:0000256" key="2">
    <source>
        <dbReference type="ARBA" id="ARBA00006565"/>
    </source>
</evidence>
<keyword evidence="4 6" id="KW-1133">Transmembrane helix</keyword>
<accession>A0A1I8B4K6</accession>
<feature type="transmembrane region" description="Helical" evidence="6">
    <location>
        <begin position="213"/>
        <end position="233"/>
    </location>
</feature>
<dbReference type="PANTHER" id="PTHR21324:SF2">
    <property type="entry name" value="EG:22E5.9 PROTEIN"/>
    <property type="match status" value="1"/>
</dbReference>
<dbReference type="OMA" id="SEWCLAF"/>
<feature type="transmembrane region" description="Helical" evidence="6">
    <location>
        <begin position="12"/>
        <end position="35"/>
    </location>
</feature>
<dbReference type="WBParaSite" id="MhA1_Contig141.frz3.gene2">
    <property type="protein sequence ID" value="MhA1_Contig141.frz3.gene2"/>
    <property type="gene ID" value="MhA1_Contig141.frz3.gene2"/>
</dbReference>
<protein>
    <submittedName>
        <fullName evidence="9">DNA damage-regulated autophagy modulator protein 1</fullName>
    </submittedName>
</protein>
<feature type="transmembrane region" description="Helical" evidence="6">
    <location>
        <begin position="61"/>
        <end position="84"/>
    </location>
</feature>
<feature type="transmembrane region" description="Helical" evidence="6">
    <location>
        <begin position="167"/>
        <end position="193"/>
    </location>
</feature>
<proteinExistence type="inferred from homology"/>
<name>A0A1I8B4K6_MELHA</name>
<feature type="transmembrane region" description="Helical" evidence="6">
    <location>
        <begin position="135"/>
        <end position="155"/>
    </location>
</feature>
<feature type="transmembrane region" description="Helical" evidence="6">
    <location>
        <begin position="105"/>
        <end position="123"/>
    </location>
</feature>
<keyword evidence="5 6" id="KW-0472">Membrane</keyword>
<evidence type="ECO:0000313" key="8">
    <source>
        <dbReference type="Proteomes" id="UP000095281"/>
    </source>
</evidence>
<evidence type="ECO:0000256" key="3">
    <source>
        <dbReference type="ARBA" id="ARBA00022692"/>
    </source>
</evidence>
<dbReference type="AlphaFoldDB" id="A0A1I8B4K6"/>
<dbReference type="Proteomes" id="UP000095281">
    <property type="component" value="Unplaced"/>
</dbReference>
<dbReference type="InterPro" id="IPR019402">
    <property type="entry name" value="CWH43_N"/>
</dbReference>
<evidence type="ECO:0000313" key="9">
    <source>
        <dbReference type="WBParaSite" id="MhA1_Contig141.frz3.gene2"/>
    </source>
</evidence>
<dbReference type="InterPro" id="IPR050911">
    <property type="entry name" value="DRAM/TMEM150_Autophagy_Mod"/>
</dbReference>
<evidence type="ECO:0000256" key="4">
    <source>
        <dbReference type="ARBA" id="ARBA00022989"/>
    </source>
</evidence>
<dbReference type="GO" id="GO:0012505">
    <property type="term" value="C:endomembrane system"/>
    <property type="evidence" value="ECO:0007669"/>
    <property type="project" value="UniProtKB-SubCell"/>
</dbReference>
<evidence type="ECO:0000256" key="1">
    <source>
        <dbReference type="ARBA" id="ARBA00004127"/>
    </source>
</evidence>
<dbReference type="PANTHER" id="PTHR21324">
    <property type="entry name" value="FASTING-INDUCIBLE INTEGRAL MEMBRANE PROTEIN TM6P1-RELATED"/>
    <property type="match status" value="1"/>
</dbReference>
<dbReference type="Pfam" id="PF10277">
    <property type="entry name" value="Frag1"/>
    <property type="match status" value="1"/>
</dbReference>
<evidence type="ECO:0000259" key="7">
    <source>
        <dbReference type="Pfam" id="PF10277"/>
    </source>
</evidence>
<sequence length="268" mass="30502">MLERYLLQMGRIGAGHLPVLFSINIVAMLVITYAFSVWRGDVDPVFPYISTSGDSRPESCIFSMFLNICAFFIALIVILRYHLVAELLSQDSGQEDHHISLTNRLSLFAGLLGALGMFIVANWQETAVVRVHLTGALLSFGSGCIYMLIQSFICFKMFPKFVGKRIVYIRLTIAIASTFCFFLALFLGLAASWTFHNHFPDLPTPRPWSRKFWPMPVAEWTLAILHMSFLLSYSREFEKIRVEFKVKTIVQHLDHSPISNSNLDLLNI</sequence>
<comment type="subcellular location">
    <subcellularLocation>
        <location evidence="1">Endomembrane system</location>
        <topology evidence="1">Multi-pass membrane protein</topology>
    </subcellularLocation>
</comment>
<comment type="similarity">
    <text evidence="2">Belongs to the DRAM/TMEM150 family.</text>
</comment>
<organism evidence="8 9">
    <name type="scientific">Meloidogyne hapla</name>
    <name type="common">Root-knot nematode worm</name>
    <dbReference type="NCBI Taxonomy" id="6305"/>
    <lineage>
        <taxon>Eukaryota</taxon>
        <taxon>Metazoa</taxon>
        <taxon>Ecdysozoa</taxon>
        <taxon>Nematoda</taxon>
        <taxon>Chromadorea</taxon>
        <taxon>Rhabditida</taxon>
        <taxon>Tylenchina</taxon>
        <taxon>Tylenchomorpha</taxon>
        <taxon>Tylenchoidea</taxon>
        <taxon>Meloidogynidae</taxon>
        <taxon>Meloidogyninae</taxon>
        <taxon>Meloidogyne</taxon>
    </lineage>
</organism>